<keyword evidence="1" id="KW-0812">Transmembrane</keyword>
<feature type="transmembrane region" description="Helical" evidence="1">
    <location>
        <begin position="12"/>
        <end position="34"/>
    </location>
</feature>
<dbReference type="RefSeq" id="WP_093614195.1">
    <property type="nucleotide sequence ID" value="NZ_FNFF01000012.1"/>
</dbReference>
<feature type="transmembrane region" description="Helical" evidence="1">
    <location>
        <begin position="99"/>
        <end position="119"/>
    </location>
</feature>
<proteinExistence type="predicted"/>
<feature type="transmembrane region" description="Helical" evidence="1">
    <location>
        <begin position="46"/>
        <end position="66"/>
    </location>
</feature>
<dbReference type="OrthoDB" id="4244515at2"/>
<sequence>MSTFTEPIVAKHWLALAAPKAAPAIATSTVLILARIWNANGAEHDLGGASLMTVLAVGAAAAGTAMTRLGEPAFAATGYATSGALALSGVAAYSDGIALPLLLWALATILAYCCTARLWRTDRREQVAFERERTERQEEHAHIERVTAIEAGSRIEVARAGAQYAEQLATALIHRAGQPAFDPAALTAAGLPQLPSASDEITKEF</sequence>
<dbReference type="AlphaFoldDB" id="A0A1G9ET30"/>
<dbReference type="EMBL" id="FNFF01000012">
    <property type="protein sequence ID" value="SDK79337.1"/>
    <property type="molecule type" value="Genomic_DNA"/>
</dbReference>
<evidence type="ECO:0000313" key="2">
    <source>
        <dbReference type="EMBL" id="SDK79337.1"/>
    </source>
</evidence>
<gene>
    <name evidence="2" type="ORF">SAMN05421806_11249</name>
</gene>
<keyword evidence="1" id="KW-1133">Transmembrane helix</keyword>
<keyword evidence="1" id="KW-0472">Membrane</keyword>
<organism evidence="2 3">
    <name type="scientific">Streptomyces indicus</name>
    <dbReference type="NCBI Taxonomy" id="417292"/>
    <lineage>
        <taxon>Bacteria</taxon>
        <taxon>Bacillati</taxon>
        <taxon>Actinomycetota</taxon>
        <taxon>Actinomycetes</taxon>
        <taxon>Kitasatosporales</taxon>
        <taxon>Streptomycetaceae</taxon>
        <taxon>Streptomyces</taxon>
    </lineage>
</organism>
<name>A0A1G9ET30_9ACTN</name>
<evidence type="ECO:0000313" key="3">
    <source>
        <dbReference type="Proteomes" id="UP000199155"/>
    </source>
</evidence>
<keyword evidence="3" id="KW-1185">Reference proteome</keyword>
<protein>
    <submittedName>
        <fullName evidence="2">Uncharacterized protein</fullName>
    </submittedName>
</protein>
<evidence type="ECO:0000256" key="1">
    <source>
        <dbReference type="SAM" id="Phobius"/>
    </source>
</evidence>
<reference evidence="2 3" key="1">
    <citation type="submission" date="2016-10" db="EMBL/GenBank/DDBJ databases">
        <authorList>
            <person name="de Groot N.N."/>
        </authorList>
    </citation>
    <scope>NUCLEOTIDE SEQUENCE [LARGE SCALE GENOMIC DNA]</scope>
    <source>
        <strain evidence="2 3">CGMCC 4.5727</strain>
    </source>
</reference>
<dbReference type="Proteomes" id="UP000199155">
    <property type="component" value="Unassembled WGS sequence"/>
</dbReference>
<dbReference type="STRING" id="417292.SAMN05421806_11249"/>
<accession>A0A1G9ET30</accession>